<name>A0A7S5RFD9_9CAUD</name>
<organism evidence="1 2">
    <name type="scientific">Rhizobium phage RHph_I1_6</name>
    <dbReference type="NCBI Taxonomy" id="2509728"/>
    <lineage>
        <taxon>Viruses</taxon>
        <taxon>Duplodnaviria</taxon>
        <taxon>Heunggongvirae</taxon>
        <taxon>Uroviricota</taxon>
        <taxon>Caudoviricetes</taxon>
        <taxon>Schitoviridae</taxon>
        <taxon>Demetervirinae</taxon>
        <taxon>Cyamitesvirus</taxon>
        <taxon>Cyamitesvirus I16</taxon>
    </lineage>
</organism>
<accession>A0A7S5RFD9</accession>
<gene>
    <name evidence="1" type="ORF">EVC27_001</name>
</gene>
<reference evidence="1" key="1">
    <citation type="submission" date="2020-01" db="EMBL/GenBank/DDBJ databases">
        <title>Patterns of diversity and host range of bacteriophage communities associated with bean-nodulatin bacteria.</title>
        <authorList>
            <person name="Vann Cauwenberghe J."/>
            <person name="Santamaria R.I."/>
            <person name="Bustos P."/>
            <person name="Juarez S."/>
            <person name="Gonzalez V."/>
        </authorList>
    </citation>
    <scope>NUCLEOTIDE SEQUENCE</scope>
</reference>
<evidence type="ECO:0000313" key="1">
    <source>
        <dbReference type="EMBL" id="QIG76526.1"/>
    </source>
</evidence>
<sequence length="104" mass="11491">MTTITATVSNLLGTVDTTAQSVTSLVTALGRGANMLDMYVADMQYRQHTDQTIMRDEYQSVSVMKSALKITEMESEIQTKINSSPDFAAKYAEVYARLQQKLGS</sequence>
<dbReference type="EMBL" id="MN988555">
    <property type="protein sequence ID" value="QIG76526.1"/>
    <property type="molecule type" value="Genomic_DNA"/>
</dbReference>
<dbReference type="Proteomes" id="UP000626490">
    <property type="component" value="Segment"/>
</dbReference>
<proteinExistence type="predicted"/>
<evidence type="ECO:0000313" key="2">
    <source>
        <dbReference type="Proteomes" id="UP000626490"/>
    </source>
</evidence>
<protein>
    <submittedName>
        <fullName evidence="1">Uncharacterized protein</fullName>
    </submittedName>
</protein>
<keyword evidence="2" id="KW-1185">Reference proteome</keyword>